<dbReference type="AlphaFoldDB" id="A0AAD7IBX6"/>
<gene>
    <name evidence="2" type="ORF">DFH07DRAFT_840050</name>
</gene>
<dbReference type="PANTHER" id="PTHR48079">
    <property type="entry name" value="PROTEIN YEEZ"/>
    <property type="match status" value="1"/>
</dbReference>
<accession>A0AAD7IBX6</accession>
<evidence type="ECO:0000313" key="2">
    <source>
        <dbReference type="EMBL" id="KAJ7739679.1"/>
    </source>
</evidence>
<evidence type="ECO:0000313" key="3">
    <source>
        <dbReference type="Proteomes" id="UP001215280"/>
    </source>
</evidence>
<dbReference type="Pfam" id="PF13460">
    <property type="entry name" value="NAD_binding_10"/>
    <property type="match status" value="1"/>
</dbReference>
<feature type="domain" description="NAD(P)-binding" evidence="1">
    <location>
        <begin position="8"/>
        <end position="110"/>
    </location>
</feature>
<reference evidence="2" key="1">
    <citation type="submission" date="2023-03" db="EMBL/GenBank/DDBJ databases">
        <title>Massive genome expansion in bonnet fungi (Mycena s.s.) driven by repeated elements and novel gene families across ecological guilds.</title>
        <authorList>
            <consortium name="Lawrence Berkeley National Laboratory"/>
            <person name="Harder C.B."/>
            <person name="Miyauchi S."/>
            <person name="Viragh M."/>
            <person name="Kuo A."/>
            <person name="Thoen E."/>
            <person name="Andreopoulos B."/>
            <person name="Lu D."/>
            <person name="Skrede I."/>
            <person name="Drula E."/>
            <person name="Henrissat B."/>
            <person name="Morin E."/>
            <person name="Kohler A."/>
            <person name="Barry K."/>
            <person name="LaButti K."/>
            <person name="Morin E."/>
            <person name="Salamov A."/>
            <person name="Lipzen A."/>
            <person name="Mereny Z."/>
            <person name="Hegedus B."/>
            <person name="Baldrian P."/>
            <person name="Stursova M."/>
            <person name="Weitz H."/>
            <person name="Taylor A."/>
            <person name="Grigoriev I.V."/>
            <person name="Nagy L.G."/>
            <person name="Martin F."/>
            <person name="Kauserud H."/>
        </authorList>
    </citation>
    <scope>NUCLEOTIDE SEQUENCE</scope>
    <source>
        <strain evidence="2">CBHHK188m</strain>
    </source>
</reference>
<dbReference type="InterPro" id="IPR036291">
    <property type="entry name" value="NAD(P)-bd_dom_sf"/>
</dbReference>
<evidence type="ECO:0000259" key="1">
    <source>
        <dbReference type="Pfam" id="PF13460"/>
    </source>
</evidence>
<dbReference type="SUPFAM" id="SSF51735">
    <property type="entry name" value="NAD(P)-binding Rossmann-fold domains"/>
    <property type="match status" value="1"/>
</dbReference>
<organism evidence="2 3">
    <name type="scientific">Mycena maculata</name>
    <dbReference type="NCBI Taxonomy" id="230809"/>
    <lineage>
        <taxon>Eukaryota</taxon>
        <taxon>Fungi</taxon>
        <taxon>Dikarya</taxon>
        <taxon>Basidiomycota</taxon>
        <taxon>Agaricomycotina</taxon>
        <taxon>Agaricomycetes</taxon>
        <taxon>Agaricomycetidae</taxon>
        <taxon>Agaricales</taxon>
        <taxon>Marasmiineae</taxon>
        <taxon>Mycenaceae</taxon>
        <taxon>Mycena</taxon>
    </lineage>
</organism>
<dbReference type="InterPro" id="IPR051783">
    <property type="entry name" value="NAD(P)-dependent_oxidoreduct"/>
</dbReference>
<dbReference type="InterPro" id="IPR016040">
    <property type="entry name" value="NAD(P)-bd_dom"/>
</dbReference>
<dbReference type="GO" id="GO:0004029">
    <property type="term" value="F:aldehyde dehydrogenase (NAD+) activity"/>
    <property type="evidence" value="ECO:0007669"/>
    <property type="project" value="TreeGrafter"/>
</dbReference>
<dbReference type="Gene3D" id="3.40.50.720">
    <property type="entry name" value="NAD(P)-binding Rossmann-like Domain"/>
    <property type="match status" value="1"/>
</dbReference>
<dbReference type="EMBL" id="JARJLG010000131">
    <property type="protein sequence ID" value="KAJ7739679.1"/>
    <property type="molecule type" value="Genomic_DNA"/>
</dbReference>
<dbReference type="GO" id="GO:0005737">
    <property type="term" value="C:cytoplasm"/>
    <property type="evidence" value="ECO:0007669"/>
    <property type="project" value="TreeGrafter"/>
</dbReference>
<keyword evidence="3" id="KW-1185">Reference proteome</keyword>
<protein>
    <submittedName>
        <fullName evidence="2">NAD-P-binding protein</fullName>
    </submittedName>
</protein>
<dbReference type="Proteomes" id="UP001215280">
    <property type="component" value="Unassembled WGS sequence"/>
</dbReference>
<proteinExistence type="predicted"/>
<name>A0AAD7IBX6_9AGAR</name>
<sequence length="398" mass="43647">MPRIFLTGASGYIGGVLLTHILGLPSVEVYALVRTPEQTEKVTSLGAHPVQFDLNIDQEQIAKAVVGNAVTIVVHTADAMNFEPAQMFIQALAKVKQQTGQQVHLIHTSGAKLFSTHAGIPSENVINDTQDVDVYTVEKTFKSPHELRDRARCTNLSVIDLSESLDVRSYILVPPMVYGPGEGFGNKISIQFVAIVRIGAALQYLPQIPADDETWALCHLQDLISLYMVLLKSITANSNPPSGKQGYYFAENGIFSWKVLYGDIASRLASLGYLKGPHTEGQITLAKVTEEDIQRAGEVLGVPPAFVPVSVAGKCAIRGDNGRKLGWQPKFGVEHLMSVVAEEVNFIIKEDKLRPVDKFPLPLGTGSYIAPYQRAFGRRSHFCHFFLLDFLASLHLPL</sequence>
<dbReference type="PANTHER" id="PTHR48079:SF6">
    <property type="entry name" value="NAD(P)-BINDING DOMAIN-CONTAINING PROTEIN-RELATED"/>
    <property type="match status" value="1"/>
</dbReference>
<comment type="caution">
    <text evidence="2">The sequence shown here is derived from an EMBL/GenBank/DDBJ whole genome shotgun (WGS) entry which is preliminary data.</text>
</comment>